<dbReference type="Pfam" id="PF02784">
    <property type="entry name" value="Orn_Arg_deC_N"/>
    <property type="match status" value="1"/>
</dbReference>
<evidence type="ECO:0000256" key="7">
    <source>
        <dbReference type="RuleBase" id="RU003737"/>
    </source>
</evidence>
<keyword evidence="4 8" id="KW-0456">Lyase</keyword>
<dbReference type="InterPro" id="IPR022643">
    <property type="entry name" value="De-COase2_C"/>
</dbReference>
<dbReference type="InterPro" id="IPR022653">
    <property type="entry name" value="De-COase2_pyr-phos_BS"/>
</dbReference>
<dbReference type="Gene3D" id="2.40.37.10">
    <property type="entry name" value="Lyase, Ornithine Decarboxylase, Chain A, domain 1"/>
    <property type="match status" value="1"/>
</dbReference>
<dbReference type="InterPro" id="IPR022657">
    <property type="entry name" value="De-COase2_CS"/>
</dbReference>
<dbReference type="GO" id="GO:0008836">
    <property type="term" value="F:diaminopimelate decarboxylase activity"/>
    <property type="evidence" value="ECO:0007669"/>
    <property type="project" value="UniProtKB-UniRule"/>
</dbReference>
<dbReference type="Pfam" id="PF00278">
    <property type="entry name" value="Orn_DAP_Arg_deC"/>
    <property type="match status" value="1"/>
</dbReference>
<feature type="domain" description="Orn/DAP/Arg decarboxylase 2 N-terminal" evidence="10">
    <location>
        <begin position="36"/>
        <end position="273"/>
    </location>
</feature>
<dbReference type="InterPro" id="IPR009006">
    <property type="entry name" value="Ala_racemase/Decarboxylase_C"/>
</dbReference>
<dbReference type="NCBIfam" id="TIGR01048">
    <property type="entry name" value="lysA"/>
    <property type="match status" value="1"/>
</dbReference>
<proteinExistence type="inferred from homology"/>
<dbReference type="PROSITE" id="PS00879">
    <property type="entry name" value="ODR_DC_2_2"/>
    <property type="match status" value="1"/>
</dbReference>
<evidence type="ECO:0000259" key="10">
    <source>
        <dbReference type="Pfam" id="PF02784"/>
    </source>
</evidence>
<keyword evidence="12" id="KW-1185">Reference proteome</keyword>
<reference evidence="11 12" key="1">
    <citation type="journal article" date="2013" name="Genome Announc.">
        <title>The Draft Genome Sequence of Sphingomonas paucimobilis Strain HER1398 (Proteobacteria), Host to the Giant PAU Phage, Indicates That It Is a Member of the Genus Sphingobacterium (Bacteroidetes).</title>
        <authorList>
            <person name="White R.A.III."/>
            <person name="Suttle C.A."/>
        </authorList>
    </citation>
    <scope>NUCLEOTIDE SEQUENCE [LARGE SCALE GENOMIC DNA]</scope>
    <source>
        <strain evidence="11 12">HER1398</strain>
    </source>
</reference>
<dbReference type="PROSITE" id="PS00878">
    <property type="entry name" value="ODR_DC_2_1"/>
    <property type="match status" value="1"/>
</dbReference>
<gene>
    <name evidence="11" type="ORF">M472_10530</name>
</gene>
<dbReference type="AlphaFoldDB" id="U2J969"/>
<evidence type="ECO:0000256" key="2">
    <source>
        <dbReference type="ARBA" id="ARBA00022793"/>
    </source>
</evidence>
<sequence length="385" mass="43076">MFENNDVLNRFSAQETPFYYYDLNLLRQTLQAAKVAADKRGFHVHYALKANFNSRILEIIQSMGFGADCVSGNEVQRSIDTGFAADKITFAGVGKSDKEIITALKHRIFAFNVESIQELEVINELAGKHGERANVSLRINPNVDANTHHYITTGLDENKFGVPNSELEKAAAVIKTCAHIDLVGLHFHVGSQITDLNVFKSLCVKVNEWKNWFEERGTYIRIINVGGGLGVDYNNPDGNPIADFEAYFDVFDKFLERNAQQEVHFELGRALVAQCGTLVSRVLYTKSGAKKNFLILDAGMTELMRPALYQAYHKIERIGDRGGDVELSYDVVGPICESSDSFGKEIMLPVSKRGDMIAIRTAGAYGEVMASNYNLRDEIRYLYSE</sequence>
<dbReference type="RefSeq" id="WP_021070702.1">
    <property type="nucleotide sequence ID" value="NZ_ATDL01000015.1"/>
</dbReference>
<comment type="cofactor">
    <cofactor evidence="1 6 8">
        <name>pyridoxal 5'-phosphate</name>
        <dbReference type="ChEBI" id="CHEBI:597326"/>
    </cofactor>
</comment>
<dbReference type="UniPathway" id="UPA00034">
    <property type="reaction ID" value="UER00027"/>
</dbReference>
<dbReference type="PANTHER" id="PTHR43727:SF2">
    <property type="entry name" value="GROUP IV DECARBOXYLASE"/>
    <property type="match status" value="1"/>
</dbReference>
<dbReference type="PRINTS" id="PR01179">
    <property type="entry name" value="ODADCRBXLASE"/>
</dbReference>
<dbReference type="GO" id="GO:0009089">
    <property type="term" value="P:lysine biosynthetic process via diaminopimelate"/>
    <property type="evidence" value="ECO:0007669"/>
    <property type="project" value="UniProtKB-UniRule"/>
</dbReference>
<dbReference type="PANTHER" id="PTHR43727">
    <property type="entry name" value="DIAMINOPIMELATE DECARBOXYLASE"/>
    <property type="match status" value="1"/>
</dbReference>
<dbReference type="InterPro" id="IPR029066">
    <property type="entry name" value="PLP-binding_barrel"/>
</dbReference>
<feature type="active site" description="Proton donor" evidence="6">
    <location>
        <position position="336"/>
    </location>
</feature>
<organism evidence="11 12">
    <name type="scientific">Sphingobacterium paucimobilis HER1398</name>
    <dbReference type="NCBI Taxonomy" id="1346330"/>
    <lineage>
        <taxon>Bacteria</taxon>
        <taxon>Pseudomonadati</taxon>
        <taxon>Bacteroidota</taxon>
        <taxon>Sphingobacteriia</taxon>
        <taxon>Sphingobacteriales</taxon>
        <taxon>Sphingobacteriaceae</taxon>
        <taxon>Sphingobacterium</taxon>
    </lineage>
</organism>
<keyword evidence="8" id="KW-0028">Amino-acid biosynthesis</keyword>
<comment type="pathway">
    <text evidence="8">Amino-acid biosynthesis; L-lysine biosynthesis via DAP pathway; L-lysine from DL-2,6-diaminopimelate: step 1/1.</text>
</comment>
<dbReference type="Gene3D" id="3.20.20.10">
    <property type="entry name" value="Alanine racemase"/>
    <property type="match status" value="1"/>
</dbReference>
<keyword evidence="2 8" id="KW-0210">Decarboxylase</keyword>
<evidence type="ECO:0000313" key="11">
    <source>
        <dbReference type="EMBL" id="ERJ59208.1"/>
    </source>
</evidence>
<dbReference type="InterPro" id="IPR000183">
    <property type="entry name" value="Orn/DAP/Arg_de-COase"/>
</dbReference>
<protein>
    <recommendedName>
        <fullName evidence="5 8">Diaminopimelate decarboxylase</fullName>
        <ecNumber evidence="5 8">4.1.1.20</ecNumber>
    </recommendedName>
</protein>
<keyword evidence="3 6" id="KW-0663">Pyridoxal phosphate</keyword>
<dbReference type="SUPFAM" id="SSF50621">
    <property type="entry name" value="Alanine racemase C-terminal domain-like"/>
    <property type="match status" value="1"/>
</dbReference>
<dbReference type="EC" id="4.1.1.20" evidence="5 8"/>
<dbReference type="PRINTS" id="PR01181">
    <property type="entry name" value="DAPDCRBXLASE"/>
</dbReference>
<evidence type="ECO:0000256" key="5">
    <source>
        <dbReference type="NCBIfam" id="TIGR01048"/>
    </source>
</evidence>
<evidence type="ECO:0000256" key="8">
    <source>
        <dbReference type="RuleBase" id="RU003738"/>
    </source>
</evidence>
<evidence type="ECO:0000259" key="9">
    <source>
        <dbReference type="Pfam" id="PF00278"/>
    </source>
</evidence>
<evidence type="ECO:0000313" key="12">
    <source>
        <dbReference type="Proteomes" id="UP000016584"/>
    </source>
</evidence>
<keyword evidence="8" id="KW-0457">Lysine biosynthesis</keyword>
<feature type="domain" description="Orn/DAP/Arg decarboxylase 2 C-terminal" evidence="9">
    <location>
        <begin position="18"/>
        <end position="363"/>
    </location>
</feature>
<name>U2J969_9SPHI</name>
<dbReference type="STRING" id="1346330.M472_10530"/>
<dbReference type="eggNOG" id="COG0019">
    <property type="taxonomic scope" value="Bacteria"/>
</dbReference>
<dbReference type="CDD" id="cd06828">
    <property type="entry name" value="PLPDE_III_DapDC"/>
    <property type="match status" value="1"/>
</dbReference>
<evidence type="ECO:0000256" key="1">
    <source>
        <dbReference type="ARBA" id="ARBA00001933"/>
    </source>
</evidence>
<comment type="similarity">
    <text evidence="7">Belongs to the Orn/Lys/Arg decarboxylase class-II family.</text>
</comment>
<comment type="catalytic activity">
    <reaction evidence="8">
        <text>meso-2,6-diaminopimelate + H(+) = L-lysine + CO2</text>
        <dbReference type="Rhea" id="RHEA:15101"/>
        <dbReference type="ChEBI" id="CHEBI:15378"/>
        <dbReference type="ChEBI" id="CHEBI:16526"/>
        <dbReference type="ChEBI" id="CHEBI:32551"/>
        <dbReference type="ChEBI" id="CHEBI:57791"/>
        <dbReference type="EC" id="4.1.1.20"/>
    </reaction>
</comment>
<comment type="caution">
    <text evidence="11">The sequence shown here is derived from an EMBL/GenBank/DDBJ whole genome shotgun (WGS) entry which is preliminary data.</text>
</comment>
<dbReference type="InterPro" id="IPR002986">
    <property type="entry name" value="DAP_deCOOHase_LysA"/>
</dbReference>
<evidence type="ECO:0000256" key="4">
    <source>
        <dbReference type="ARBA" id="ARBA00023239"/>
    </source>
</evidence>
<evidence type="ECO:0000256" key="6">
    <source>
        <dbReference type="PIRSR" id="PIRSR600183-50"/>
    </source>
</evidence>
<feature type="modified residue" description="N6-(pyridoxal phosphate)lysine" evidence="6">
    <location>
        <position position="49"/>
    </location>
</feature>
<dbReference type="EMBL" id="ATDL01000015">
    <property type="protein sequence ID" value="ERJ59208.1"/>
    <property type="molecule type" value="Genomic_DNA"/>
</dbReference>
<dbReference type="FunFam" id="3.20.20.10:FF:000003">
    <property type="entry name" value="Diaminopimelate decarboxylase"/>
    <property type="match status" value="1"/>
</dbReference>
<dbReference type="PATRIC" id="fig|1346330.5.peg.2545"/>
<evidence type="ECO:0000256" key="3">
    <source>
        <dbReference type="ARBA" id="ARBA00022898"/>
    </source>
</evidence>
<accession>U2J969</accession>
<dbReference type="OrthoDB" id="9802241at2"/>
<dbReference type="InterPro" id="IPR022644">
    <property type="entry name" value="De-COase2_N"/>
</dbReference>
<dbReference type="Proteomes" id="UP000016584">
    <property type="component" value="Unassembled WGS sequence"/>
</dbReference>
<dbReference type="SUPFAM" id="SSF51419">
    <property type="entry name" value="PLP-binding barrel"/>
    <property type="match status" value="1"/>
</dbReference>